<dbReference type="CDD" id="cd00683">
    <property type="entry name" value="Trans_IPPS_HH"/>
    <property type="match status" value="1"/>
</dbReference>
<dbReference type="SFLD" id="SFLDG01018">
    <property type="entry name" value="Squalene/Phytoene_Synthase_Lik"/>
    <property type="match status" value="1"/>
</dbReference>
<dbReference type="Pfam" id="PF00494">
    <property type="entry name" value="SQS_PSY"/>
    <property type="match status" value="1"/>
</dbReference>
<dbReference type="EMBL" id="VTTN01000011">
    <property type="protein sequence ID" value="KAA0593436.1"/>
    <property type="molecule type" value="Genomic_DNA"/>
</dbReference>
<dbReference type="PROSITE" id="PS01045">
    <property type="entry name" value="SQUALEN_PHYTOEN_SYN_2"/>
    <property type="match status" value="1"/>
</dbReference>
<dbReference type="PANTHER" id="PTHR31480">
    <property type="entry name" value="BIFUNCTIONAL LYCOPENE CYCLASE/PHYTOENE SYNTHASE"/>
    <property type="match status" value="1"/>
</dbReference>
<dbReference type="GO" id="GO:0051996">
    <property type="term" value="F:squalene synthase [NAD(P)H] activity"/>
    <property type="evidence" value="ECO:0007669"/>
    <property type="project" value="InterPro"/>
</dbReference>
<dbReference type="GO" id="GO:0004311">
    <property type="term" value="F:geranylgeranyl diphosphate synthase activity"/>
    <property type="evidence" value="ECO:0007669"/>
    <property type="project" value="InterPro"/>
</dbReference>
<dbReference type="InterPro" id="IPR019845">
    <property type="entry name" value="Squalene/phytoene_synthase_CS"/>
</dbReference>
<dbReference type="EC" id="2.5.1.103" evidence="3"/>
<evidence type="ECO:0000313" key="4">
    <source>
        <dbReference type="Proteomes" id="UP000324927"/>
    </source>
</evidence>
<dbReference type="Gene3D" id="1.10.600.10">
    <property type="entry name" value="Farnesyl Diphosphate Synthase"/>
    <property type="match status" value="1"/>
</dbReference>
<evidence type="ECO:0000256" key="2">
    <source>
        <dbReference type="SAM" id="MobiDB-lite"/>
    </source>
</evidence>
<evidence type="ECO:0000313" key="3">
    <source>
        <dbReference type="EMBL" id="KAA0593436.1"/>
    </source>
</evidence>
<reference evidence="3 4" key="1">
    <citation type="submission" date="2019-08" db="EMBL/GenBank/DDBJ databases">
        <authorList>
            <person name="Grouzdev D."/>
            <person name="Tikhonova E."/>
            <person name="Kravchenko I."/>
        </authorList>
    </citation>
    <scope>NUCLEOTIDE SEQUENCE [LARGE SCALE GENOMIC DNA]</scope>
    <source>
        <strain evidence="3 4">59b</strain>
    </source>
</reference>
<sequence length="317" mass="34104">MLQMTPPPLETAPLEPVSMTSLDKQAPDKKAPDTATAVTAKSGSTFYWPMRLLPASKRAAMFAIYAFCRCIDDIADEPGEPAAKRAALDAWRRDIRDLYIGGAPNGPLTAALKGAIERYSLPRAELEALIDGMAMDVAGEESGSGGMQAPDLDTLRLYCRRVAGAVGMLAIRVFDRADPATERFALALGEALQLTNILRDLAEDAELGRLYLPRELLLAAGIDGNDPDAVLAHPALPRACEALAALAETRFAEARSAIAGQARGSLWAATAMMVLYHRLLKRLRAAGWRDLTARVRVGRRESAWVAVRCMLGIPPAA</sequence>
<dbReference type="InterPro" id="IPR008949">
    <property type="entry name" value="Isoprenoid_synthase_dom_sf"/>
</dbReference>
<comment type="caution">
    <text evidence="3">The sequence shown here is derived from an EMBL/GenBank/DDBJ whole genome shotgun (WGS) entry which is preliminary data.</text>
</comment>
<feature type="compositionally biased region" description="Pro residues" evidence="2">
    <location>
        <begin position="1"/>
        <end position="10"/>
    </location>
</feature>
<dbReference type="InterPro" id="IPR017828">
    <property type="entry name" value="SQ_synth_HpnD-like"/>
</dbReference>
<dbReference type="SUPFAM" id="SSF48576">
    <property type="entry name" value="Terpenoid synthases"/>
    <property type="match status" value="1"/>
</dbReference>
<evidence type="ECO:0000256" key="1">
    <source>
        <dbReference type="ARBA" id="ARBA00022679"/>
    </source>
</evidence>
<dbReference type="OrthoDB" id="9807580at2"/>
<dbReference type="InterPro" id="IPR044843">
    <property type="entry name" value="Trans_IPPS_bact-type"/>
</dbReference>
<dbReference type="NCBIfam" id="TIGR03465">
    <property type="entry name" value="HpnD"/>
    <property type="match status" value="1"/>
</dbReference>
<name>A0A5A9GGH3_AZOLI</name>
<keyword evidence="4" id="KW-1185">Reference proteome</keyword>
<dbReference type="InterPro" id="IPR002060">
    <property type="entry name" value="Squ/phyt_synthse"/>
</dbReference>
<organism evidence="3 4">
    <name type="scientific">Azospirillum lipoferum</name>
    <dbReference type="NCBI Taxonomy" id="193"/>
    <lineage>
        <taxon>Bacteria</taxon>
        <taxon>Pseudomonadati</taxon>
        <taxon>Pseudomonadota</taxon>
        <taxon>Alphaproteobacteria</taxon>
        <taxon>Rhodospirillales</taxon>
        <taxon>Azospirillaceae</taxon>
        <taxon>Azospirillum</taxon>
    </lineage>
</organism>
<proteinExistence type="predicted"/>
<dbReference type="GO" id="GO:0016117">
    <property type="term" value="P:carotenoid biosynthetic process"/>
    <property type="evidence" value="ECO:0007669"/>
    <property type="project" value="InterPro"/>
</dbReference>
<gene>
    <name evidence="3" type="primary">hpnD</name>
    <name evidence="3" type="ORF">FZ942_23600</name>
</gene>
<dbReference type="SFLD" id="SFLDS00005">
    <property type="entry name" value="Isoprenoid_Synthase_Type_I"/>
    <property type="match status" value="1"/>
</dbReference>
<dbReference type="InterPro" id="IPR033904">
    <property type="entry name" value="Trans_IPPS_HH"/>
</dbReference>
<keyword evidence="1 3" id="KW-0808">Transferase</keyword>
<dbReference type="SFLD" id="SFLDG01212">
    <property type="entry name" value="Phytoene_synthase_like"/>
    <property type="match status" value="1"/>
</dbReference>
<accession>A0A5A9GGH3</accession>
<protein>
    <submittedName>
        <fullName evidence="3">Presqualene diphosphate synthase HpnD</fullName>
        <ecNumber evidence="3">2.5.1.103</ecNumber>
    </submittedName>
</protein>
<feature type="region of interest" description="Disordered" evidence="2">
    <location>
        <begin position="1"/>
        <end position="33"/>
    </location>
</feature>
<dbReference type="Proteomes" id="UP000324927">
    <property type="component" value="Unassembled WGS sequence"/>
</dbReference>
<dbReference type="AlphaFoldDB" id="A0A5A9GGH3"/>